<comment type="caution">
    <text evidence="2">The sequence shown here is derived from an EMBL/GenBank/DDBJ whole genome shotgun (WGS) entry which is preliminary data.</text>
</comment>
<gene>
    <name evidence="2" type="ORF">GCM10008170_03710</name>
    <name evidence="3" type="ORF">JOD31_001519</name>
</gene>
<dbReference type="RefSeq" id="WP_204949689.1">
    <property type="nucleotide sequence ID" value="NZ_BSFF01000001.1"/>
</dbReference>
<protein>
    <submittedName>
        <fullName evidence="3">AsmA protein</fullName>
    </submittedName>
    <submittedName>
        <fullName evidence="2">Cell envelope biogenesis protein AsmA</fullName>
    </submittedName>
</protein>
<evidence type="ECO:0000313" key="4">
    <source>
        <dbReference type="Proteomes" id="UP000758856"/>
    </source>
</evidence>
<feature type="region of interest" description="Disordered" evidence="1">
    <location>
        <begin position="548"/>
        <end position="567"/>
    </location>
</feature>
<dbReference type="Proteomes" id="UP001143400">
    <property type="component" value="Unassembled WGS sequence"/>
</dbReference>
<dbReference type="PANTHER" id="PTHR30441">
    <property type="entry name" value="DUF748 DOMAIN-CONTAINING PROTEIN"/>
    <property type="match status" value="1"/>
</dbReference>
<dbReference type="GO" id="GO:0005886">
    <property type="term" value="C:plasma membrane"/>
    <property type="evidence" value="ECO:0007669"/>
    <property type="project" value="TreeGrafter"/>
</dbReference>
<evidence type="ECO:0000256" key="1">
    <source>
        <dbReference type="SAM" id="MobiDB-lite"/>
    </source>
</evidence>
<dbReference type="InterPro" id="IPR052894">
    <property type="entry name" value="AsmA-related"/>
</dbReference>
<proteinExistence type="predicted"/>
<dbReference type="GO" id="GO:0090313">
    <property type="term" value="P:regulation of protein targeting to membrane"/>
    <property type="evidence" value="ECO:0007669"/>
    <property type="project" value="TreeGrafter"/>
</dbReference>
<keyword evidence="4" id="KW-1185">Reference proteome</keyword>
<dbReference type="EMBL" id="BSFF01000001">
    <property type="protein sequence ID" value="GLK54352.1"/>
    <property type="molecule type" value="Genomic_DNA"/>
</dbReference>
<sequence>MRRIVLGLAAVGLALGAGLGAAVVRTPPGAIEAALRSSVAAGGDLVVEARGESSFVLFPKPRLRLEDVRISDARGTPIAVVRAVVATPRLGALLMGRIELDELELKTPVIDAEAIDLKRAAALLKARAPGGAHPPRLRLRDAVVTWTGGRLDDVDAGAVWPRAGRPLSVTGAAVFRGRRVEALASIGDPLALLSEGRSGAKLRLTASGARLAFEGAATGGASLRLEGGLGVRLASLRDVITWVGSAAPALAAPLAEVSLSGRATVDRNGVSVTGAELVVDDATLVGAARFGARNGRPLIEATLDAGALDVTHYVDGFAPLFGSADAWSDAPLDARPFRAVDLDLRLSAGAVNVGGFRLGATAATVGVADGVLDVGVGEAAAYGGVVRGGATIRPDGRAVSVKIGFTLSGVDSERALEAATSGTRLSGVVDGDLALEGAGGSIAEIVASLDGRASARLASDKAIGGFRAKALALFGLPGRLDVTSAEGTAMIENGVARSEDLKLSGPLASLALAGAADLKTRRLALAGQLAPLGGAPLRAPVRVEGPIADPRFRLGPPSPERRALAPG</sequence>
<evidence type="ECO:0000313" key="5">
    <source>
        <dbReference type="Proteomes" id="UP001143400"/>
    </source>
</evidence>
<dbReference type="AlphaFoldDB" id="A0A9W6IRJ6"/>
<dbReference type="Proteomes" id="UP000758856">
    <property type="component" value="Unassembled WGS sequence"/>
</dbReference>
<organism evidence="2 5">
    <name type="scientific">Methylopila capsulata</name>
    <dbReference type="NCBI Taxonomy" id="61654"/>
    <lineage>
        <taxon>Bacteria</taxon>
        <taxon>Pseudomonadati</taxon>
        <taxon>Pseudomonadota</taxon>
        <taxon>Alphaproteobacteria</taxon>
        <taxon>Hyphomicrobiales</taxon>
        <taxon>Methylopilaceae</taxon>
        <taxon>Methylopila</taxon>
    </lineage>
</organism>
<dbReference type="PANTHER" id="PTHR30441:SF4">
    <property type="entry name" value="PROTEIN ASMA"/>
    <property type="match status" value="1"/>
</dbReference>
<dbReference type="EMBL" id="JAFBCY010000002">
    <property type="protein sequence ID" value="MBM7851294.1"/>
    <property type="molecule type" value="Genomic_DNA"/>
</dbReference>
<accession>A0A9W6IRJ6</accession>
<name>A0A9W6IRJ6_9HYPH</name>
<reference evidence="2" key="1">
    <citation type="journal article" date="2014" name="Int. J. Syst. Evol. Microbiol.">
        <title>Complete genome sequence of Corynebacterium casei LMG S-19264T (=DSM 44701T), isolated from a smear-ripened cheese.</title>
        <authorList>
            <consortium name="US DOE Joint Genome Institute (JGI-PGF)"/>
            <person name="Walter F."/>
            <person name="Albersmeier A."/>
            <person name="Kalinowski J."/>
            <person name="Ruckert C."/>
        </authorList>
    </citation>
    <scope>NUCLEOTIDE SEQUENCE</scope>
    <source>
        <strain evidence="2">VKM B-1606</strain>
    </source>
</reference>
<reference evidence="2" key="3">
    <citation type="submission" date="2023-01" db="EMBL/GenBank/DDBJ databases">
        <authorList>
            <person name="Sun Q."/>
            <person name="Evtushenko L."/>
        </authorList>
    </citation>
    <scope>NUCLEOTIDE SEQUENCE</scope>
    <source>
        <strain evidence="2">VKM B-1606</strain>
    </source>
</reference>
<evidence type="ECO:0000313" key="2">
    <source>
        <dbReference type="EMBL" id="GLK54352.1"/>
    </source>
</evidence>
<reference evidence="3 4" key="2">
    <citation type="submission" date="2021-01" db="EMBL/GenBank/DDBJ databases">
        <title>Genomic Encyclopedia of Type Strains, Phase IV (KMG-IV): sequencing the most valuable type-strain genomes for metagenomic binning, comparative biology and taxonomic classification.</title>
        <authorList>
            <person name="Goeker M."/>
        </authorList>
    </citation>
    <scope>NUCLEOTIDE SEQUENCE [LARGE SCALE GENOMIC DNA]</scope>
    <source>
        <strain evidence="3 4">DSM 6130</strain>
    </source>
</reference>
<evidence type="ECO:0000313" key="3">
    <source>
        <dbReference type="EMBL" id="MBM7851294.1"/>
    </source>
</evidence>